<dbReference type="SUPFAM" id="SSF48403">
    <property type="entry name" value="Ankyrin repeat"/>
    <property type="match status" value="1"/>
</dbReference>
<evidence type="ECO:0000256" key="1">
    <source>
        <dbReference type="PROSITE-ProRule" id="PRU00023"/>
    </source>
</evidence>
<gene>
    <name evidence="2" type="ORF">BN3087_710010</name>
</gene>
<sequence>MKKWLIGIAIFFGVIIIVKQLNHNDYSSAQQFAKKGNYQEFYNQIKGGIDKDDDNAQDIYAKTLCEAIAQNDINSVEFLISKNDSIINYDKTGDLRPLTCLFAYSYKNIDIAMLKKILSYHPDLNYEIKQWRNLTPLQAISMNSKINNNLAVVQLLIENGADVNYYKHDESDSSVAPLLGFYTKDNFQGFKLLLKNKAILPDSKKFDLLTNIASDYSLFLMKNLGKNYKLYKMPLSQNQKLILDAKKFNDLHNKNMRYLKELDSSNLLTYNDYSKRGLYHLALVFTSLDLRDGMDLLIKNGVCSQDKKRCLNMIKKANEMGNTEIANQLEKEI</sequence>
<evidence type="ECO:0000313" key="2">
    <source>
        <dbReference type="EMBL" id="CUV66280.1"/>
    </source>
</evidence>
<dbReference type="PROSITE" id="PS50297">
    <property type="entry name" value="ANK_REP_REGION"/>
    <property type="match status" value="1"/>
</dbReference>
<accession>A0A0S4XQL8</accession>
<dbReference type="PROSITE" id="PS50088">
    <property type="entry name" value="ANK_REPEAT"/>
    <property type="match status" value="1"/>
</dbReference>
<feature type="repeat" description="ANK" evidence="1">
    <location>
        <begin position="132"/>
        <end position="168"/>
    </location>
</feature>
<dbReference type="AlphaFoldDB" id="A0A0S4XQL8"/>
<dbReference type="InterPro" id="IPR036770">
    <property type="entry name" value="Ankyrin_rpt-contain_sf"/>
</dbReference>
<dbReference type="SMART" id="SM00248">
    <property type="entry name" value="ANK"/>
    <property type="match status" value="3"/>
</dbReference>
<dbReference type="Gene3D" id="1.25.40.20">
    <property type="entry name" value="Ankyrin repeat-containing domain"/>
    <property type="match status" value="1"/>
</dbReference>
<proteinExistence type="predicted"/>
<dbReference type="Pfam" id="PF00023">
    <property type="entry name" value="Ank"/>
    <property type="match status" value="1"/>
</dbReference>
<reference evidence="2" key="1">
    <citation type="submission" date="2015-11" db="EMBL/GenBank/DDBJ databases">
        <authorList>
            <person name="Zhang Y."/>
            <person name="Guo Z."/>
        </authorList>
    </citation>
    <scope>NUCLEOTIDE SEQUENCE</scope>
    <source>
        <strain evidence="2">BN30871</strain>
    </source>
</reference>
<name>A0A0S4XQL8_9BACT</name>
<organism evidence="2">
    <name type="scientific">Sulfurovum sp. enrichment culture clone C5</name>
    <dbReference type="NCBI Taxonomy" id="497650"/>
    <lineage>
        <taxon>Bacteria</taxon>
        <taxon>Pseudomonadati</taxon>
        <taxon>Campylobacterota</taxon>
        <taxon>Epsilonproteobacteria</taxon>
        <taxon>Campylobacterales</taxon>
        <taxon>Sulfurovaceae</taxon>
        <taxon>Sulfurovum</taxon>
        <taxon>environmental samples</taxon>
    </lineage>
</organism>
<keyword evidence="1" id="KW-0040">ANK repeat</keyword>
<dbReference type="InterPro" id="IPR002110">
    <property type="entry name" value="Ankyrin_rpt"/>
</dbReference>
<protein>
    <submittedName>
        <fullName evidence="2">Putative Ankyrin repeat-containing protein</fullName>
    </submittedName>
</protein>
<dbReference type="EMBL" id="FAXN01000075">
    <property type="protein sequence ID" value="CUV66280.1"/>
    <property type="molecule type" value="Genomic_DNA"/>
</dbReference>